<reference evidence="1 2" key="1">
    <citation type="submission" date="2020-03" db="EMBL/GenBank/DDBJ databases">
        <title>Genomic Encyclopedia of Type Strains, Phase IV (KMG-IV): sequencing the most valuable type-strain genomes for metagenomic binning, comparative biology and taxonomic classification.</title>
        <authorList>
            <person name="Goeker M."/>
        </authorList>
    </citation>
    <scope>NUCLEOTIDE SEQUENCE [LARGE SCALE GENOMIC DNA]</scope>
    <source>
        <strain evidence="1 2">DSM 5718</strain>
    </source>
</reference>
<evidence type="ECO:0000313" key="1">
    <source>
        <dbReference type="EMBL" id="NIK74773.1"/>
    </source>
</evidence>
<comment type="caution">
    <text evidence="1">The sequence shown here is derived from an EMBL/GenBank/DDBJ whole genome shotgun (WGS) entry which is preliminary data.</text>
</comment>
<dbReference type="EMBL" id="JAASRN010000006">
    <property type="protein sequence ID" value="NIK74773.1"/>
    <property type="molecule type" value="Genomic_DNA"/>
</dbReference>
<accession>A0A846MT72</accession>
<evidence type="ECO:0008006" key="3">
    <source>
        <dbReference type="Google" id="ProtNLM"/>
    </source>
</evidence>
<evidence type="ECO:0000313" key="2">
    <source>
        <dbReference type="Proteomes" id="UP000537126"/>
    </source>
</evidence>
<gene>
    <name evidence="1" type="ORF">FHS56_002306</name>
</gene>
<dbReference type="AlphaFoldDB" id="A0A846MT72"/>
<dbReference type="Proteomes" id="UP000537126">
    <property type="component" value="Unassembled WGS sequence"/>
</dbReference>
<name>A0A846MT72_9BACT</name>
<proteinExistence type="predicted"/>
<protein>
    <recommendedName>
        <fullName evidence="3">Transposase DDE domain-containing protein</fullName>
    </recommendedName>
</protein>
<keyword evidence="2" id="KW-1185">Reference proteome</keyword>
<organism evidence="1 2">
    <name type="scientific">Thermonema lapsum</name>
    <dbReference type="NCBI Taxonomy" id="28195"/>
    <lineage>
        <taxon>Bacteria</taxon>
        <taxon>Pseudomonadati</taxon>
        <taxon>Bacteroidota</taxon>
        <taxon>Cytophagia</taxon>
        <taxon>Cytophagales</taxon>
        <taxon>Thermonemataceae</taxon>
        <taxon>Thermonema</taxon>
    </lineage>
</organism>
<sequence>MKRDWSKYNKELIKRGEVLIDPEGFGIEAETEQIRKTGRPPLYTDKLILLLLFIKFALRLPYRQTLFSVFKRWFGEHVVSS</sequence>